<name>A0A556PN45_9BACI</name>
<keyword evidence="3" id="KW-1003">Cell membrane</keyword>
<dbReference type="PROSITE" id="PS51257">
    <property type="entry name" value="PROKAR_LIPOPROTEIN"/>
    <property type="match status" value="1"/>
</dbReference>
<gene>
    <name evidence="6" type="ORF">FPQ13_05695</name>
</gene>
<comment type="subcellular location">
    <subcellularLocation>
        <location evidence="1">Cell membrane</location>
    </subcellularLocation>
</comment>
<dbReference type="Pfam" id="PF04069">
    <property type="entry name" value="OpuAC"/>
    <property type="match status" value="2"/>
</dbReference>
<dbReference type="Proteomes" id="UP000316425">
    <property type="component" value="Unassembled WGS sequence"/>
</dbReference>
<reference evidence="6 7" key="1">
    <citation type="submission" date="2019-07" db="EMBL/GenBank/DDBJ databases">
        <title>Allobacillus sp. nov. SKP isolated from shrimp paste of Euphausiacea.</title>
        <authorList>
            <person name="Kanchanasin P."/>
            <person name="Tanasupawat S."/>
            <person name="Shi W."/>
            <person name="Wu L."/>
            <person name="Ma J."/>
        </authorList>
    </citation>
    <scope>NUCLEOTIDE SEQUENCE [LARGE SCALE GENOMIC DNA]</scope>
    <source>
        <strain evidence="6 7">SKP4-8</strain>
    </source>
</reference>
<feature type="domain" description="ABC-type glycine betaine transport system substrate-binding" evidence="5">
    <location>
        <begin position="200"/>
        <end position="300"/>
    </location>
</feature>
<protein>
    <submittedName>
        <fullName evidence="6">Glycine/betaine ABC transporter</fullName>
    </submittedName>
</protein>
<keyword evidence="4" id="KW-0472">Membrane</keyword>
<dbReference type="AlphaFoldDB" id="A0A556PN45"/>
<dbReference type="EMBL" id="VMHE01000007">
    <property type="protein sequence ID" value="TSJ65801.1"/>
    <property type="molecule type" value="Genomic_DNA"/>
</dbReference>
<dbReference type="RefSeq" id="WP_144088366.1">
    <property type="nucleotide sequence ID" value="NZ_VMHE01000007.1"/>
</dbReference>
<dbReference type="OrthoDB" id="9787902at2"/>
<evidence type="ECO:0000256" key="3">
    <source>
        <dbReference type="ARBA" id="ARBA00022475"/>
    </source>
</evidence>
<comment type="caution">
    <text evidence="6">The sequence shown here is derived from an EMBL/GenBank/DDBJ whole genome shotgun (WGS) entry which is preliminary data.</text>
</comment>
<feature type="domain" description="ABC-type glycine betaine transport system substrate-binding" evidence="5">
    <location>
        <begin position="40"/>
        <end position="181"/>
    </location>
</feature>
<organism evidence="6 7">
    <name type="scientific">Allobacillus salarius</name>
    <dbReference type="NCBI Taxonomy" id="1955272"/>
    <lineage>
        <taxon>Bacteria</taxon>
        <taxon>Bacillati</taxon>
        <taxon>Bacillota</taxon>
        <taxon>Bacilli</taxon>
        <taxon>Bacillales</taxon>
        <taxon>Bacillaceae</taxon>
        <taxon>Allobacillus</taxon>
    </lineage>
</organism>
<dbReference type="Gene3D" id="3.10.105.10">
    <property type="entry name" value="Dipeptide-binding Protein, Domain 3"/>
    <property type="match status" value="1"/>
</dbReference>
<dbReference type="Gene3D" id="3.40.190.100">
    <property type="entry name" value="Glycine betaine-binding periplasmic protein, domain 2"/>
    <property type="match status" value="1"/>
</dbReference>
<dbReference type="GO" id="GO:0015226">
    <property type="term" value="F:carnitine transmembrane transporter activity"/>
    <property type="evidence" value="ECO:0007669"/>
    <property type="project" value="TreeGrafter"/>
</dbReference>
<keyword evidence="7" id="KW-1185">Reference proteome</keyword>
<sequence length="303" mass="33656">MKNLKKLGIITGLSLTLVACGGGDSEESDGERDSDGDVNISEEVEYTITGIEPGAGMTQQTNQLLEEYDNLAGWNHQESSTAAMLIALDDAIEKEEEIIVTGWIPHYKFAKYDLKFIEEPKEIYGGEEYITTIVRKGLKNDLPEAYEILDNIYWEPEDMGSVMLAAQDKSIEDAAQDWVNENQDTVDGWLEGIDAVDGQEIELVYTPWDSERSSAHVARLALEQKGFEVSMTQVDPQIIFQAIASGDADASLVPWMPVTHGEFYKNYEGEFEDLGPNLEGARVGLVVPSYMDIESVEELEPAE</sequence>
<evidence type="ECO:0000259" key="5">
    <source>
        <dbReference type="Pfam" id="PF04069"/>
    </source>
</evidence>
<dbReference type="PANTHER" id="PTHR47737:SF1">
    <property type="entry name" value="GLYCINE BETAINE_PROLINE BETAINE TRANSPORT SYSTEM PERMEASE PROTEIN PROW"/>
    <property type="match status" value="1"/>
</dbReference>
<dbReference type="InterPro" id="IPR007210">
    <property type="entry name" value="ABC_Gly_betaine_transp_sub-bd"/>
</dbReference>
<dbReference type="SUPFAM" id="SSF53850">
    <property type="entry name" value="Periplasmic binding protein-like II"/>
    <property type="match status" value="2"/>
</dbReference>
<evidence type="ECO:0000313" key="6">
    <source>
        <dbReference type="EMBL" id="TSJ65801.1"/>
    </source>
</evidence>
<dbReference type="GO" id="GO:0031460">
    <property type="term" value="P:glycine betaine transport"/>
    <property type="evidence" value="ECO:0007669"/>
    <property type="project" value="TreeGrafter"/>
</dbReference>
<dbReference type="GO" id="GO:0043190">
    <property type="term" value="C:ATP-binding cassette (ABC) transporter complex"/>
    <property type="evidence" value="ECO:0007669"/>
    <property type="project" value="InterPro"/>
</dbReference>
<evidence type="ECO:0000256" key="4">
    <source>
        <dbReference type="ARBA" id="ARBA00023136"/>
    </source>
</evidence>
<proteinExistence type="predicted"/>
<dbReference type="GO" id="GO:0005275">
    <property type="term" value="F:amine transmembrane transporter activity"/>
    <property type="evidence" value="ECO:0007669"/>
    <property type="project" value="TreeGrafter"/>
</dbReference>
<dbReference type="GO" id="GO:0015871">
    <property type="term" value="P:choline transport"/>
    <property type="evidence" value="ECO:0007669"/>
    <property type="project" value="TreeGrafter"/>
</dbReference>
<dbReference type="PANTHER" id="PTHR47737">
    <property type="entry name" value="GLYCINE BETAINE/PROLINE BETAINE TRANSPORT SYSTEM PERMEASE PROTEIN PROW"/>
    <property type="match status" value="1"/>
</dbReference>
<evidence type="ECO:0000256" key="2">
    <source>
        <dbReference type="ARBA" id="ARBA00022448"/>
    </source>
</evidence>
<accession>A0A556PN45</accession>
<evidence type="ECO:0000313" key="7">
    <source>
        <dbReference type="Proteomes" id="UP000316425"/>
    </source>
</evidence>
<evidence type="ECO:0000256" key="1">
    <source>
        <dbReference type="ARBA" id="ARBA00004236"/>
    </source>
</evidence>
<keyword evidence="2" id="KW-0813">Transport</keyword>